<feature type="compositionally biased region" description="Low complexity" evidence="1">
    <location>
        <begin position="31"/>
        <end position="40"/>
    </location>
</feature>
<feature type="domain" description="AMIN-like" evidence="3">
    <location>
        <begin position="103"/>
        <end position="226"/>
    </location>
</feature>
<gene>
    <name evidence="4" type="ORF">GX356_07665</name>
</gene>
<evidence type="ECO:0000313" key="5">
    <source>
        <dbReference type="Proteomes" id="UP000568696"/>
    </source>
</evidence>
<accession>A0A7X8MXN0</accession>
<protein>
    <recommendedName>
        <fullName evidence="3">AMIN-like domain-containing protein</fullName>
    </recommendedName>
</protein>
<dbReference type="EMBL" id="JAAYSN010000204">
    <property type="protein sequence ID" value="NLP39576.1"/>
    <property type="molecule type" value="Genomic_DNA"/>
</dbReference>
<reference evidence="4 5" key="1">
    <citation type="journal article" date="2020" name="Biotechnol. Biofuels">
        <title>New insights from the biogas microbiome by comprehensive genome-resolved metagenomics of nearly 1600 species originating from multiple anaerobic digesters.</title>
        <authorList>
            <person name="Campanaro S."/>
            <person name="Treu L."/>
            <person name="Rodriguez-R L.M."/>
            <person name="Kovalovszki A."/>
            <person name="Ziels R.M."/>
            <person name="Maus I."/>
            <person name="Zhu X."/>
            <person name="Kougias P.G."/>
            <person name="Basile A."/>
            <person name="Luo G."/>
            <person name="Schluter A."/>
            <person name="Konstantinidis K.T."/>
            <person name="Angelidaki I."/>
        </authorList>
    </citation>
    <scope>NUCLEOTIDE SEQUENCE [LARGE SCALE GENOMIC DNA]</scope>
    <source>
        <strain evidence="4">AS23ysBPME_344</strain>
    </source>
</reference>
<evidence type="ECO:0000256" key="1">
    <source>
        <dbReference type="SAM" id="MobiDB-lite"/>
    </source>
</evidence>
<proteinExistence type="predicted"/>
<feature type="compositionally biased region" description="Low complexity" evidence="1">
    <location>
        <begin position="52"/>
        <end position="75"/>
    </location>
</feature>
<comment type="caution">
    <text evidence="4">The sequence shown here is derived from an EMBL/GenBank/DDBJ whole genome shotgun (WGS) entry which is preliminary data.</text>
</comment>
<name>A0A7X8MXN0_9CORY</name>
<feature type="chain" id="PRO_5030694781" description="AMIN-like domain-containing protein" evidence="2">
    <location>
        <begin position="29"/>
        <end position="227"/>
    </location>
</feature>
<evidence type="ECO:0000313" key="4">
    <source>
        <dbReference type="EMBL" id="NLP39576.1"/>
    </source>
</evidence>
<dbReference type="Proteomes" id="UP000568696">
    <property type="component" value="Unassembled WGS sequence"/>
</dbReference>
<dbReference type="AlphaFoldDB" id="A0A7X8MXN0"/>
<dbReference type="PROSITE" id="PS51257">
    <property type="entry name" value="PROKAR_LIPOPROTEIN"/>
    <property type="match status" value="1"/>
</dbReference>
<dbReference type="Pfam" id="PF24837">
    <property type="entry name" value="AMIN-like"/>
    <property type="match status" value="1"/>
</dbReference>
<evidence type="ECO:0000256" key="2">
    <source>
        <dbReference type="SAM" id="SignalP"/>
    </source>
</evidence>
<sequence>MNAYRRPLVPALITAAAVLLTACNGAGGADDPATTTTNPPLTVTSTAAPAQDATTTEVTTDLADATETTETLAATSEPADRPLGTPAPTSQERQPEWVEPAPLLTGIRVGEHETFTRVVYDFIGEGEPGWYTGYLDQPYQQGSGHDVDVAGEAFLKIDLTGTTYPFEHDHEGLATGPYPGTGVVREVVNTGTFEGHTLTYIGLEAELPYSVTVLHDPLRVVVDIQHK</sequence>
<evidence type="ECO:0000259" key="3">
    <source>
        <dbReference type="Pfam" id="PF24837"/>
    </source>
</evidence>
<dbReference type="InterPro" id="IPR056303">
    <property type="entry name" value="AMIN-like"/>
</dbReference>
<organism evidence="4 5">
    <name type="scientific">Corynebacterium pollutisoli</name>
    <dbReference type="NCBI Taxonomy" id="1610489"/>
    <lineage>
        <taxon>Bacteria</taxon>
        <taxon>Bacillati</taxon>
        <taxon>Actinomycetota</taxon>
        <taxon>Actinomycetes</taxon>
        <taxon>Mycobacteriales</taxon>
        <taxon>Corynebacteriaceae</taxon>
        <taxon>Corynebacterium</taxon>
    </lineage>
</organism>
<feature type="signal peptide" evidence="2">
    <location>
        <begin position="1"/>
        <end position="28"/>
    </location>
</feature>
<keyword evidence="2" id="KW-0732">Signal</keyword>
<feature type="region of interest" description="Disordered" evidence="1">
    <location>
        <begin position="31"/>
        <end position="96"/>
    </location>
</feature>